<dbReference type="PANTHER" id="PTHR21022:SF19">
    <property type="entry name" value="PREPHENATE DEHYDRATASE-RELATED"/>
    <property type="match status" value="1"/>
</dbReference>
<reference evidence="23" key="1">
    <citation type="submission" date="2009-10" db="EMBL/GenBank/DDBJ databases">
        <authorList>
            <person name="Weinstock G."/>
            <person name="Sodergren E."/>
            <person name="Clifton S."/>
            <person name="Fulton L."/>
            <person name="Fulton B."/>
            <person name="Courtney L."/>
            <person name="Fronick C."/>
            <person name="Harrison M."/>
            <person name="Strong C."/>
            <person name="Farmer C."/>
            <person name="Delahaunty K."/>
            <person name="Markovic C."/>
            <person name="Hall O."/>
            <person name="Minx P."/>
            <person name="Tomlinson C."/>
            <person name="Mitreva M."/>
            <person name="Nelson J."/>
            <person name="Hou S."/>
            <person name="Wollam A."/>
            <person name="Pepin K.H."/>
            <person name="Johnson M."/>
            <person name="Bhonagiri V."/>
            <person name="Nash W.E."/>
            <person name="Warren W."/>
            <person name="Chinwalla A."/>
            <person name="Mardis E.R."/>
            <person name="Wilson R.K."/>
        </authorList>
    </citation>
    <scope>NUCLEOTIDE SEQUENCE [LARGE SCALE GENOMIC DNA]</scope>
    <source>
        <strain evidence="23">ATCC 700122</strain>
    </source>
</reference>
<evidence type="ECO:0000256" key="4">
    <source>
        <dbReference type="ARBA" id="ARBA00004741"/>
    </source>
</evidence>
<evidence type="ECO:0000256" key="19">
    <source>
        <dbReference type="PIRSR" id="PIRSR001500-2"/>
    </source>
</evidence>
<dbReference type="GO" id="GO:0004106">
    <property type="term" value="F:chorismate mutase activity"/>
    <property type="evidence" value="ECO:0007669"/>
    <property type="project" value="UniProtKB-EC"/>
</dbReference>
<comment type="subcellular location">
    <subcellularLocation>
        <location evidence="3">Cytoplasm</location>
    </subcellularLocation>
</comment>
<dbReference type="OrthoDB" id="9802281at2"/>
<evidence type="ECO:0000256" key="2">
    <source>
        <dbReference type="ARBA" id="ARBA00002364"/>
    </source>
</evidence>
<keyword evidence="10" id="KW-0028">Amino-acid biosynthesis</keyword>
<evidence type="ECO:0000256" key="1">
    <source>
        <dbReference type="ARBA" id="ARBA00000824"/>
    </source>
</evidence>
<comment type="catalytic activity">
    <reaction evidence="18">
        <text>prephenate + H(+) = 3-phenylpyruvate + CO2 + H2O</text>
        <dbReference type="Rhea" id="RHEA:21648"/>
        <dbReference type="ChEBI" id="CHEBI:15377"/>
        <dbReference type="ChEBI" id="CHEBI:15378"/>
        <dbReference type="ChEBI" id="CHEBI:16526"/>
        <dbReference type="ChEBI" id="CHEBI:18005"/>
        <dbReference type="ChEBI" id="CHEBI:29934"/>
        <dbReference type="EC" id="4.2.1.51"/>
    </reaction>
</comment>
<dbReference type="CDD" id="cd04905">
    <property type="entry name" value="ACT_CM-PDT"/>
    <property type="match status" value="1"/>
</dbReference>
<dbReference type="Proteomes" id="UP000006001">
    <property type="component" value="Unassembled WGS sequence"/>
</dbReference>
<evidence type="ECO:0000256" key="14">
    <source>
        <dbReference type="ARBA" id="ARBA00023239"/>
    </source>
</evidence>
<dbReference type="Gene3D" id="3.40.190.10">
    <property type="entry name" value="Periplasmic binding protein-like II"/>
    <property type="match status" value="2"/>
</dbReference>
<keyword evidence="14 23" id="KW-0456">Lyase</keyword>
<dbReference type="UniPathway" id="UPA00120">
    <property type="reaction ID" value="UER00203"/>
</dbReference>
<name>D0WEB6_SLAES</name>
<dbReference type="InterPro" id="IPR045865">
    <property type="entry name" value="ACT-like_dom_sf"/>
</dbReference>
<evidence type="ECO:0000256" key="8">
    <source>
        <dbReference type="ARBA" id="ARBA00021872"/>
    </source>
</evidence>
<dbReference type="EC" id="4.2.1.51" evidence="6"/>
<comment type="pathway">
    <text evidence="5">Metabolic intermediate biosynthesis; prephenate biosynthesis; prephenate from chorismate: step 1/1.</text>
</comment>
<evidence type="ECO:0000313" key="23">
    <source>
        <dbReference type="EMBL" id="EEZ62054.1"/>
    </source>
</evidence>
<dbReference type="GO" id="GO:0046417">
    <property type="term" value="P:chorismate metabolic process"/>
    <property type="evidence" value="ECO:0007669"/>
    <property type="project" value="InterPro"/>
</dbReference>
<dbReference type="GO" id="GO:0009094">
    <property type="term" value="P:L-phenylalanine biosynthetic process"/>
    <property type="evidence" value="ECO:0007669"/>
    <property type="project" value="UniProtKB-UniPathway"/>
</dbReference>
<evidence type="ECO:0000256" key="12">
    <source>
        <dbReference type="ARBA" id="ARBA00023222"/>
    </source>
</evidence>
<dbReference type="AlphaFoldDB" id="D0WEB6"/>
<comment type="function">
    <text evidence="2">Catalyzes the Claisen rearrangement of chorismate to prephenate and the decarboxylation/dehydration of prephenate to phenylpyruvate.</text>
</comment>
<dbReference type="PANTHER" id="PTHR21022">
    <property type="entry name" value="PREPHENATE DEHYDRATASE P PROTEIN"/>
    <property type="match status" value="1"/>
</dbReference>
<dbReference type="CDD" id="cd13631">
    <property type="entry name" value="PBP2_Ct-PDT_like"/>
    <property type="match status" value="1"/>
</dbReference>
<evidence type="ECO:0000256" key="11">
    <source>
        <dbReference type="ARBA" id="ARBA00023141"/>
    </source>
</evidence>
<dbReference type="GeneID" id="85006817"/>
<sequence>MSGTNGSGMPGLDALRARIDEIDESMVALFAERMDIAEDVAETKSASGRPVLDATREAAKIAQVTHLAPERFRPYVSSLYGVVMALSRMRQHVVLDESQGERLADGAVKREELPSSAHTAIQGVAGSWSHAAARAMLDDVHPEFLSSWEDVCASVESDRADFGVLPLENSTTGTVNRTWDLIAQHGLFIVSSAMQRIDQALLMNPGHDVSELSEVFSHEQALRQCERYLESLGPNVRPTICENTAVAARRVAESGRGDIAAIASELCADTYGLDVVARRIQDSKDNYTRFACIARECIVTRRADRSSFVVVVSHEPGSLFRLLGLFAALGVNLVKLESRPIPGSAFEFGFMLEIESVPGDSTFDAIAAQLPAYCESSRYLGSYQTHGTEVGR</sequence>
<evidence type="ECO:0000256" key="3">
    <source>
        <dbReference type="ARBA" id="ARBA00004496"/>
    </source>
</evidence>
<evidence type="ECO:0000256" key="15">
    <source>
        <dbReference type="ARBA" id="ARBA00023268"/>
    </source>
</evidence>
<dbReference type="RefSeq" id="WP_006361389.1">
    <property type="nucleotide sequence ID" value="NZ_GG700630.1"/>
</dbReference>
<evidence type="ECO:0000256" key="5">
    <source>
        <dbReference type="ARBA" id="ARBA00004817"/>
    </source>
</evidence>
<dbReference type="SUPFAM" id="SSF53850">
    <property type="entry name" value="Periplasmic binding protein-like II"/>
    <property type="match status" value="1"/>
</dbReference>
<evidence type="ECO:0000256" key="13">
    <source>
        <dbReference type="ARBA" id="ARBA00023235"/>
    </source>
</evidence>
<keyword evidence="15" id="KW-0511">Multifunctional enzyme</keyword>
<dbReference type="HOGENOM" id="CLU_035008_1_1_11"/>
<organism evidence="23 24">
    <name type="scientific">Slackia exigua (strain ATCC 700122 / DSM 15923 / CIP 105133 / JCM 11022 / KCTC 5966 / S-7)</name>
    <dbReference type="NCBI Taxonomy" id="649764"/>
    <lineage>
        <taxon>Bacteria</taxon>
        <taxon>Bacillati</taxon>
        <taxon>Actinomycetota</taxon>
        <taxon>Coriobacteriia</taxon>
        <taxon>Eggerthellales</taxon>
        <taxon>Eggerthellaceae</taxon>
        <taxon>Slackia</taxon>
    </lineage>
</organism>
<evidence type="ECO:0000259" key="20">
    <source>
        <dbReference type="PROSITE" id="PS51168"/>
    </source>
</evidence>
<comment type="caution">
    <text evidence="23">The sequence shown here is derived from an EMBL/GenBank/DDBJ whole genome shotgun (WGS) entry which is preliminary data.</text>
</comment>
<feature type="domain" description="Prephenate dehydratase" evidence="21">
    <location>
        <begin position="118"/>
        <end position="295"/>
    </location>
</feature>
<accession>D0WEB6</accession>
<proteinExistence type="predicted"/>
<dbReference type="PROSITE" id="PS51171">
    <property type="entry name" value="PREPHENATE_DEHYDR_3"/>
    <property type="match status" value="1"/>
</dbReference>
<dbReference type="InterPro" id="IPR001086">
    <property type="entry name" value="Preph_deHydtase"/>
</dbReference>
<evidence type="ECO:0000256" key="18">
    <source>
        <dbReference type="ARBA" id="ARBA00047848"/>
    </source>
</evidence>
<comment type="pathway">
    <text evidence="4">Amino-acid biosynthesis; L-phenylalanine biosynthesis; phenylpyruvate from prephenate: step 1/1.</text>
</comment>
<dbReference type="InterPro" id="IPR002912">
    <property type="entry name" value="ACT_dom"/>
</dbReference>
<dbReference type="GO" id="GO:0005737">
    <property type="term" value="C:cytoplasm"/>
    <property type="evidence" value="ECO:0007669"/>
    <property type="project" value="UniProtKB-SubCell"/>
</dbReference>
<dbReference type="PIRSF" id="PIRSF001500">
    <property type="entry name" value="Chor_mut_pdt_Ppr"/>
    <property type="match status" value="1"/>
</dbReference>
<dbReference type="Pfam" id="PF01817">
    <property type="entry name" value="CM_2"/>
    <property type="match status" value="1"/>
</dbReference>
<evidence type="ECO:0000256" key="7">
    <source>
        <dbReference type="ARBA" id="ARBA00014401"/>
    </source>
</evidence>
<dbReference type="SUPFAM" id="SSF55021">
    <property type="entry name" value="ACT-like"/>
    <property type="match status" value="1"/>
</dbReference>
<keyword evidence="12" id="KW-0584">Phenylalanine biosynthesis</keyword>
<feature type="domain" description="ACT" evidence="22">
    <location>
        <begin position="307"/>
        <end position="384"/>
    </location>
</feature>
<dbReference type="GO" id="GO:0004664">
    <property type="term" value="F:prephenate dehydratase activity"/>
    <property type="evidence" value="ECO:0007669"/>
    <property type="project" value="UniProtKB-EC"/>
</dbReference>
<gene>
    <name evidence="23" type="ORF">HMPREF0762_00141</name>
</gene>
<dbReference type="Pfam" id="PF00800">
    <property type="entry name" value="PDT"/>
    <property type="match status" value="1"/>
</dbReference>
<dbReference type="InterPro" id="IPR036979">
    <property type="entry name" value="CM_dom_sf"/>
</dbReference>
<evidence type="ECO:0000256" key="16">
    <source>
        <dbReference type="ARBA" id="ARBA00031175"/>
    </source>
</evidence>
<feature type="site" description="Essential for prephenate dehydratase activity" evidence="19">
    <location>
        <position position="288"/>
    </location>
</feature>
<dbReference type="InterPro" id="IPR002701">
    <property type="entry name" value="CM_II_prokaryot"/>
</dbReference>
<dbReference type="SMART" id="SM00830">
    <property type="entry name" value="CM_2"/>
    <property type="match status" value="1"/>
</dbReference>
<keyword evidence="24" id="KW-1185">Reference proteome</keyword>
<evidence type="ECO:0000259" key="21">
    <source>
        <dbReference type="PROSITE" id="PS51171"/>
    </source>
</evidence>
<dbReference type="PROSITE" id="PS51671">
    <property type="entry name" value="ACT"/>
    <property type="match status" value="1"/>
</dbReference>
<dbReference type="InterPro" id="IPR036263">
    <property type="entry name" value="Chorismate_II_sf"/>
</dbReference>
<keyword evidence="9" id="KW-0963">Cytoplasm</keyword>
<dbReference type="eggNOG" id="COG0077">
    <property type="taxonomic scope" value="Bacteria"/>
</dbReference>
<dbReference type="EMBL" id="ACUX02000004">
    <property type="protein sequence ID" value="EEZ62054.1"/>
    <property type="molecule type" value="Genomic_DNA"/>
</dbReference>
<comment type="catalytic activity">
    <reaction evidence="1">
        <text>chorismate = prephenate</text>
        <dbReference type="Rhea" id="RHEA:13897"/>
        <dbReference type="ChEBI" id="CHEBI:29748"/>
        <dbReference type="ChEBI" id="CHEBI:29934"/>
        <dbReference type="EC" id="5.4.99.5"/>
    </reaction>
</comment>
<evidence type="ECO:0000256" key="9">
    <source>
        <dbReference type="ARBA" id="ARBA00022490"/>
    </source>
</evidence>
<keyword evidence="11" id="KW-0057">Aromatic amino acid biosynthesis</keyword>
<evidence type="ECO:0000256" key="6">
    <source>
        <dbReference type="ARBA" id="ARBA00013147"/>
    </source>
</evidence>
<dbReference type="SUPFAM" id="SSF48600">
    <property type="entry name" value="Chorismate mutase II"/>
    <property type="match status" value="1"/>
</dbReference>
<evidence type="ECO:0000256" key="10">
    <source>
        <dbReference type="ARBA" id="ARBA00022605"/>
    </source>
</evidence>
<dbReference type="PROSITE" id="PS51168">
    <property type="entry name" value="CHORISMATE_MUT_2"/>
    <property type="match status" value="1"/>
</dbReference>
<dbReference type="Gene3D" id="1.20.59.10">
    <property type="entry name" value="Chorismate mutase"/>
    <property type="match status" value="1"/>
</dbReference>
<dbReference type="Gene3D" id="3.30.70.260">
    <property type="match status" value="1"/>
</dbReference>
<evidence type="ECO:0000256" key="17">
    <source>
        <dbReference type="ARBA" id="ARBA00031520"/>
    </source>
</evidence>
<dbReference type="InterPro" id="IPR008242">
    <property type="entry name" value="Chor_mutase/pphenate_deHydtase"/>
</dbReference>
<dbReference type="STRING" id="649764.HMPREF0762_00141"/>
<protein>
    <recommendedName>
        <fullName evidence="7">Bifunctional chorismate mutase/prephenate dehydratase</fullName>
        <ecNumber evidence="6">4.2.1.51</ecNumber>
    </recommendedName>
    <alternativeName>
        <fullName evidence="17">Chorismate mutase-prephenate dehydratase</fullName>
    </alternativeName>
    <alternativeName>
        <fullName evidence="8">Prephenate dehydratase</fullName>
    </alternativeName>
    <alternativeName>
        <fullName evidence="16">p-protein</fullName>
    </alternativeName>
</protein>
<dbReference type="UniPathway" id="UPA00121">
    <property type="reaction ID" value="UER00345"/>
</dbReference>
<evidence type="ECO:0000259" key="22">
    <source>
        <dbReference type="PROSITE" id="PS51671"/>
    </source>
</evidence>
<evidence type="ECO:0000313" key="24">
    <source>
        <dbReference type="Proteomes" id="UP000006001"/>
    </source>
</evidence>
<keyword evidence="13" id="KW-0413">Isomerase</keyword>
<feature type="domain" description="Chorismate mutase" evidence="20">
    <location>
        <begin position="6"/>
        <end position="95"/>
    </location>
</feature>